<proteinExistence type="predicted"/>
<dbReference type="HOGENOM" id="CLU_2155516_0_0_11"/>
<sequence length="111" mass="12327">MSIDWRDFDTFGDERIFPVDNTDDPVVFKPHVGDTVKLMWPATKHGFPEAMWVAIAHVGAHGQLTGTLANAPIAHPLGYGDESGSTPLTCSNWYRRRPQEPPNANSCNEIH</sequence>
<dbReference type="KEGG" id="mav:MAV_2263"/>
<accession>A0A0H2ZQK6</accession>
<reference evidence="1 2" key="1">
    <citation type="submission" date="2006-10" db="EMBL/GenBank/DDBJ databases">
        <authorList>
            <person name="Fleischmann R.D."/>
            <person name="Dodson R.J."/>
            <person name="Haft D.H."/>
            <person name="Merkel J.S."/>
            <person name="Nelson W.C."/>
            <person name="Fraser C.M."/>
        </authorList>
    </citation>
    <scope>NUCLEOTIDE SEQUENCE [LARGE SCALE GENOMIC DNA]</scope>
    <source>
        <strain evidence="1 2">104</strain>
    </source>
</reference>
<gene>
    <name evidence="1" type="ordered locus">MAV_2263</name>
</gene>
<evidence type="ECO:0000313" key="2">
    <source>
        <dbReference type="Proteomes" id="UP000001574"/>
    </source>
</evidence>
<evidence type="ECO:0000313" key="1">
    <source>
        <dbReference type="EMBL" id="ABK64459.1"/>
    </source>
</evidence>
<dbReference type="AlphaFoldDB" id="A0A0H2ZQK6"/>
<protein>
    <submittedName>
        <fullName evidence="1">Uncharacterized protein</fullName>
    </submittedName>
</protein>
<name>A0A0H2ZQK6_MYCA1</name>
<dbReference type="EMBL" id="CP000479">
    <property type="protein sequence ID" value="ABK64459.1"/>
    <property type="molecule type" value="Genomic_DNA"/>
</dbReference>
<dbReference type="Proteomes" id="UP000001574">
    <property type="component" value="Chromosome"/>
</dbReference>
<dbReference type="RefSeq" id="WP_011724691.1">
    <property type="nucleotide sequence ID" value="NC_008595.1"/>
</dbReference>
<organism evidence="1 2">
    <name type="scientific">Mycobacterium avium (strain 104)</name>
    <dbReference type="NCBI Taxonomy" id="243243"/>
    <lineage>
        <taxon>Bacteria</taxon>
        <taxon>Bacillati</taxon>
        <taxon>Actinomycetota</taxon>
        <taxon>Actinomycetes</taxon>
        <taxon>Mycobacteriales</taxon>
        <taxon>Mycobacteriaceae</taxon>
        <taxon>Mycobacterium</taxon>
        <taxon>Mycobacterium avium complex (MAC)</taxon>
    </lineage>
</organism>